<sequence length="153" mass="16684">MDVELRARRALVFLRDIGAFAACVPGAKPCAVVDIGAGQESPRNVIQSMGLNVKYLPVDYKARSEETIVCNLNSIEFPHAQLEGYNVVGFLALGSLEYVIHRWALVASLAMYPNAHLDKENASYGVIVFNSTIAERHPDIFTSLAAPRTKPPG</sequence>
<gene>
    <name evidence="1" type="ORF">Rsub_12940</name>
</gene>
<organism evidence="1 2">
    <name type="scientific">Raphidocelis subcapitata</name>
    <dbReference type="NCBI Taxonomy" id="307507"/>
    <lineage>
        <taxon>Eukaryota</taxon>
        <taxon>Viridiplantae</taxon>
        <taxon>Chlorophyta</taxon>
        <taxon>core chlorophytes</taxon>
        <taxon>Chlorophyceae</taxon>
        <taxon>CS clade</taxon>
        <taxon>Sphaeropleales</taxon>
        <taxon>Selenastraceae</taxon>
        <taxon>Raphidocelis</taxon>
    </lineage>
</organism>
<protein>
    <submittedName>
        <fullName evidence="1">Uncharacterized protein</fullName>
    </submittedName>
</protein>
<dbReference type="Proteomes" id="UP000247498">
    <property type="component" value="Unassembled WGS sequence"/>
</dbReference>
<proteinExistence type="predicted"/>
<comment type="caution">
    <text evidence="1">The sequence shown here is derived from an EMBL/GenBank/DDBJ whole genome shotgun (WGS) entry which is preliminary data.</text>
</comment>
<accession>A0A2V0PRC8</accession>
<dbReference type="AlphaFoldDB" id="A0A2V0PRC8"/>
<name>A0A2V0PRC8_9CHLO</name>
<dbReference type="OrthoDB" id="10623783at2759"/>
<evidence type="ECO:0000313" key="1">
    <source>
        <dbReference type="EMBL" id="GBF99825.1"/>
    </source>
</evidence>
<dbReference type="InParanoid" id="A0A2V0PRC8"/>
<evidence type="ECO:0000313" key="2">
    <source>
        <dbReference type="Proteomes" id="UP000247498"/>
    </source>
</evidence>
<dbReference type="EMBL" id="BDRX01000175">
    <property type="protein sequence ID" value="GBF99825.1"/>
    <property type="molecule type" value="Genomic_DNA"/>
</dbReference>
<reference evidence="1 2" key="1">
    <citation type="journal article" date="2018" name="Sci. Rep.">
        <title>Raphidocelis subcapitata (=Pseudokirchneriella subcapitata) provides an insight into genome evolution and environmental adaptations in the Sphaeropleales.</title>
        <authorList>
            <person name="Suzuki S."/>
            <person name="Yamaguchi H."/>
            <person name="Nakajima N."/>
            <person name="Kawachi M."/>
        </authorList>
    </citation>
    <scope>NUCLEOTIDE SEQUENCE [LARGE SCALE GENOMIC DNA]</scope>
    <source>
        <strain evidence="1 2">NIES-35</strain>
    </source>
</reference>
<keyword evidence="2" id="KW-1185">Reference proteome</keyword>